<name>A0A2I7SG98_9FLAO</name>
<proteinExistence type="predicted"/>
<dbReference type="EMBL" id="CP025938">
    <property type="protein sequence ID" value="AUS04928.1"/>
    <property type="molecule type" value="Genomic_DNA"/>
</dbReference>
<evidence type="ECO:0000313" key="2">
    <source>
        <dbReference type="Proteomes" id="UP000236592"/>
    </source>
</evidence>
<protein>
    <submittedName>
        <fullName evidence="1">Uncharacterized protein</fullName>
    </submittedName>
</protein>
<gene>
    <name evidence="1" type="ORF">C1A40_05340</name>
</gene>
<accession>A0A2I7SG98</accession>
<dbReference type="KEGG" id="taj:C1A40_05340"/>
<dbReference type="Proteomes" id="UP000236592">
    <property type="component" value="Chromosome"/>
</dbReference>
<dbReference type="AlphaFoldDB" id="A0A2I7SG98"/>
<evidence type="ECO:0000313" key="1">
    <source>
        <dbReference type="EMBL" id="AUS04928.1"/>
    </source>
</evidence>
<sequence length="69" mass="7863">MYRKSIKQTAMIEILKLSIQENNGQKMIGVRYQKDGQAQPFVIFHYSDLDSPTGNIELKDAVKNYLGVS</sequence>
<keyword evidence="2" id="KW-1185">Reference proteome</keyword>
<organism evidence="1 2">
    <name type="scientific">Pseudotamlana carrageenivorans</name>
    <dbReference type="NCBI Taxonomy" id="2069432"/>
    <lineage>
        <taxon>Bacteria</taxon>
        <taxon>Pseudomonadati</taxon>
        <taxon>Bacteroidota</taxon>
        <taxon>Flavobacteriia</taxon>
        <taxon>Flavobacteriales</taxon>
        <taxon>Flavobacteriaceae</taxon>
        <taxon>Pseudotamlana</taxon>
    </lineage>
</organism>
<reference evidence="2" key="1">
    <citation type="submission" date="2018-01" db="EMBL/GenBank/DDBJ databases">
        <title>Complete genome of Tamlana sp. UJ94.</title>
        <authorList>
            <person name="Jung J."/>
            <person name="Chung D."/>
            <person name="Bae S.S."/>
            <person name="Baek K."/>
        </authorList>
    </citation>
    <scope>NUCLEOTIDE SEQUENCE [LARGE SCALE GENOMIC DNA]</scope>
    <source>
        <strain evidence="2">UJ94</strain>
    </source>
</reference>